<feature type="region of interest" description="Disordered" evidence="1">
    <location>
        <begin position="1"/>
        <end position="27"/>
    </location>
</feature>
<protein>
    <submittedName>
        <fullName evidence="3">Uncharacterized protein</fullName>
    </submittedName>
</protein>
<evidence type="ECO:0000256" key="1">
    <source>
        <dbReference type="SAM" id="MobiDB-lite"/>
    </source>
</evidence>
<dbReference type="WBParaSite" id="nRc.2.0.1.t21082-RA">
    <property type="protein sequence ID" value="nRc.2.0.1.t21082-RA"/>
    <property type="gene ID" value="nRc.2.0.1.g21082"/>
</dbReference>
<feature type="compositionally biased region" description="Polar residues" evidence="1">
    <location>
        <begin position="1"/>
        <end position="18"/>
    </location>
</feature>
<sequence length="59" mass="6447">MQKPQCSSSTSSGPVQRQQEIDDMFSNPAPYMARPGSYAFSSCNLGQSEKEKTNLTATK</sequence>
<reference evidence="3" key="1">
    <citation type="submission" date="2022-11" db="UniProtKB">
        <authorList>
            <consortium name="WormBaseParasite"/>
        </authorList>
    </citation>
    <scope>IDENTIFICATION</scope>
</reference>
<organism evidence="2 3">
    <name type="scientific">Romanomermis culicivorax</name>
    <name type="common">Nematode worm</name>
    <dbReference type="NCBI Taxonomy" id="13658"/>
    <lineage>
        <taxon>Eukaryota</taxon>
        <taxon>Metazoa</taxon>
        <taxon>Ecdysozoa</taxon>
        <taxon>Nematoda</taxon>
        <taxon>Enoplea</taxon>
        <taxon>Dorylaimia</taxon>
        <taxon>Mermithida</taxon>
        <taxon>Mermithoidea</taxon>
        <taxon>Mermithidae</taxon>
        <taxon>Romanomermis</taxon>
    </lineage>
</organism>
<proteinExistence type="predicted"/>
<dbReference type="AlphaFoldDB" id="A0A915J3N7"/>
<name>A0A915J3N7_ROMCU</name>
<keyword evidence="2" id="KW-1185">Reference proteome</keyword>
<dbReference type="Proteomes" id="UP000887565">
    <property type="component" value="Unplaced"/>
</dbReference>
<accession>A0A915J3N7</accession>
<evidence type="ECO:0000313" key="2">
    <source>
        <dbReference type="Proteomes" id="UP000887565"/>
    </source>
</evidence>
<evidence type="ECO:0000313" key="3">
    <source>
        <dbReference type="WBParaSite" id="nRc.2.0.1.t21082-RA"/>
    </source>
</evidence>